<keyword evidence="3" id="KW-1185">Reference proteome</keyword>
<feature type="region of interest" description="Disordered" evidence="1">
    <location>
        <begin position="1"/>
        <end position="71"/>
    </location>
</feature>
<accession>J3LTP2</accession>
<evidence type="ECO:0000313" key="3">
    <source>
        <dbReference type="Proteomes" id="UP000006038"/>
    </source>
</evidence>
<sequence length="142" mass="15313">MGRMSRGVKPRWRSPLYGLDGPDPAFLSRPTRSPTRVSSSPSSLSSLSLSRRGRIPNSIASRSERELLPPFPLHAPASRSFLSYPRESEALPGGAPGPAPPPPPRRCRGVLSLPESVLRCELGVRSCRGRLPRDLAFSSSSG</sequence>
<proteinExistence type="predicted"/>
<organism evidence="2">
    <name type="scientific">Oryza brachyantha</name>
    <name type="common">malo sina</name>
    <dbReference type="NCBI Taxonomy" id="4533"/>
    <lineage>
        <taxon>Eukaryota</taxon>
        <taxon>Viridiplantae</taxon>
        <taxon>Streptophyta</taxon>
        <taxon>Embryophyta</taxon>
        <taxon>Tracheophyta</taxon>
        <taxon>Spermatophyta</taxon>
        <taxon>Magnoliopsida</taxon>
        <taxon>Liliopsida</taxon>
        <taxon>Poales</taxon>
        <taxon>Poaceae</taxon>
        <taxon>BOP clade</taxon>
        <taxon>Oryzoideae</taxon>
        <taxon>Oryzeae</taxon>
        <taxon>Oryzinae</taxon>
        <taxon>Oryza</taxon>
    </lineage>
</organism>
<feature type="compositionally biased region" description="Basic residues" evidence="1">
    <location>
        <begin position="1"/>
        <end position="12"/>
    </location>
</feature>
<reference evidence="2" key="1">
    <citation type="journal article" date="2013" name="Nat. Commun.">
        <title>Whole-genome sequencing of Oryza brachyantha reveals mechanisms underlying Oryza genome evolution.</title>
        <authorList>
            <person name="Chen J."/>
            <person name="Huang Q."/>
            <person name="Gao D."/>
            <person name="Wang J."/>
            <person name="Lang Y."/>
            <person name="Liu T."/>
            <person name="Li B."/>
            <person name="Bai Z."/>
            <person name="Luis Goicoechea J."/>
            <person name="Liang C."/>
            <person name="Chen C."/>
            <person name="Zhang W."/>
            <person name="Sun S."/>
            <person name="Liao Y."/>
            <person name="Zhang X."/>
            <person name="Yang L."/>
            <person name="Song C."/>
            <person name="Wang M."/>
            <person name="Shi J."/>
            <person name="Liu G."/>
            <person name="Liu J."/>
            <person name="Zhou H."/>
            <person name="Zhou W."/>
            <person name="Yu Q."/>
            <person name="An N."/>
            <person name="Chen Y."/>
            <person name="Cai Q."/>
            <person name="Wang B."/>
            <person name="Liu B."/>
            <person name="Min J."/>
            <person name="Huang Y."/>
            <person name="Wu H."/>
            <person name="Li Z."/>
            <person name="Zhang Y."/>
            <person name="Yin Y."/>
            <person name="Song W."/>
            <person name="Jiang J."/>
            <person name="Jackson S.A."/>
            <person name="Wing R.A."/>
            <person name="Wang J."/>
            <person name="Chen M."/>
        </authorList>
    </citation>
    <scope>NUCLEOTIDE SEQUENCE [LARGE SCALE GENOMIC DNA]</scope>
    <source>
        <strain evidence="2">cv. IRGC 101232</strain>
    </source>
</reference>
<evidence type="ECO:0000256" key="1">
    <source>
        <dbReference type="SAM" id="MobiDB-lite"/>
    </source>
</evidence>
<dbReference type="Gramene" id="OB03G44180.1">
    <property type="protein sequence ID" value="OB03G44180.1"/>
    <property type="gene ID" value="OB03G44180"/>
</dbReference>
<dbReference type="AlphaFoldDB" id="J3LTP2"/>
<feature type="compositionally biased region" description="Pro residues" evidence="1">
    <location>
        <begin position="95"/>
        <end position="104"/>
    </location>
</feature>
<feature type="region of interest" description="Disordered" evidence="1">
    <location>
        <begin position="84"/>
        <end position="108"/>
    </location>
</feature>
<reference evidence="2" key="2">
    <citation type="submission" date="2013-04" db="UniProtKB">
        <authorList>
            <consortium name="EnsemblPlants"/>
        </authorList>
    </citation>
    <scope>IDENTIFICATION</scope>
</reference>
<dbReference type="Proteomes" id="UP000006038">
    <property type="component" value="Chromosome 3"/>
</dbReference>
<dbReference type="EnsemblPlants" id="OB03G44180.1">
    <property type="protein sequence ID" value="OB03G44180.1"/>
    <property type="gene ID" value="OB03G44180"/>
</dbReference>
<evidence type="ECO:0000313" key="2">
    <source>
        <dbReference type="EnsemblPlants" id="OB03G44180.1"/>
    </source>
</evidence>
<name>J3LTP2_ORYBR</name>
<dbReference type="HOGENOM" id="CLU_1818828_0_0_1"/>
<protein>
    <submittedName>
        <fullName evidence="2">Uncharacterized protein</fullName>
    </submittedName>
</protein>
<feature type="compositionally biased region" description="Low complexity" evidence="1">
    <location>
        <begin position="27"/>
        <end position="50"/>
    </location>
</feature>